<dbReference type="GO" id="GO:0009228">
    <property type="term" value="P:thiamine biosynthetic process"/>
    <property type="evidence" value="ECO:0007669"/>
    <property type="project" value="InterPro"/>
</dbReference>
<dbReference type="GO" id="GO:0008478">
    <property type="term" value="F:pyridoxal kinase activity"/>
    <property type="evidence" value="ECO:0007669"/>
    <property type="project" value="UniProtKB-EC"/>
</dbReference>
<dbReference type="EC" id="2.7.1.35" evidence="3"/>
<evidence type="ECO:0000256" key="4">
    <source>
        <dbReference type="ARBA" id="ARBA00022679"/>
    </source>
</evidence>
<keyword evidence="18" id="KW-1185">Reference proteome</keyword>
<evidence type="ECO:0000256" key="6">
    <source>
        <dbReference type="ARBA" id="ARBA00022741"/>
    </source>
</evidence>
<evidence type="ECO:0000256" key="5">
    <source>
        <dbReference type="ARBA" id="ARBA00022723"/>
    </source>
</evidence>
<evidence type="ECO:0000256" key="12">
    <source>
        <dbReference type="ARBA" id="ARBA00042396"/>
    </source>
</evidence>
<evidence type="ECO:0000313" key="18">
    <source>
        <dbReference type="Proteomes" id="UP000195981"/>
    </source>
</evidence>
<dbReference type="GO" id="GO:0005524">
    <property type="term" value="F:ATP binding"/>
    <property type="evidence" value="ECO:0007669"/>
    <property type="project" value="UniProtKB-KW"/>
</dbReference>
<reference evidence="17 18" key="1">
    <citation type="submission" date="2017-02" db="EMBL/GenBank/DDBJ databases">
        <authorList>
            <person name="Peterson S.W."/>
        </authorList>
    </citation>
    <scope>NUCLEOTIDE SEQUENCE [LARGE SCALE GENOMIC DNA]</scope>
    <source>
        <strain evidence="17 18">CIP104813</strain>
    </source>
</reference>
<comment type="similarity">
    <text evidence="2">Belongs to the ThiD family.</text>
</comment>
<dbReference type="Pfam" id="PF08543">
    <property type="entry name" value="Phos_pyr_kin"/>
    <property type="match status" value="1"/>
</dbReference>
<dbReference type="InterPro" id="IPR004399">
    <property type="entry name" value="HMP/HMP-P_kinase_dom"/>
</dbReference>
<evidence type="ECO:0000256" key="8">
    <source>
        <dbReference type="ARBA" id="ARBA00022840"/>
    </source>
</evidence>
<dbReference type="GO" id="GO:0009229">
    <property type="term" value="P:thiamine diphosphate biosynthetic process"/>
    <property type="evidence" value="ECO:0007669"/>
    <property type="project" value="UniProtKB-UniPathway"/>
</dbReference>
<gene>
    <name evidence="17" type="ORF">FM110_00350</name>
</gene>
<keyword evidence="8" id="KW-0067">ATP-binding</keyword>
<evidence type="ECO:0000313" key="17">
    <source>
        <dbReference type="EMBL" id="SLM87786.1"/>
    </source>
</evidence>
<dbReference type="GO" id="GO:0008972">
    <property type="term" value="F:phosphomethylpyrimidine kinase activity"/>
    <property type="evidence" value="ECO:0007669"/>
    <property type="project" value="InterPro"/>
</dbReference>
<name>A0A1X6WUM9_9MICO</name>
<dbReference type="GO" id="GO:0005829">
    <property type="term" value="C:cytosol"/>
    <property type="evidence" value="ECO:0007669"/>
    <property type="project" value="TreeGrafter"/>
</dbReference>
<keyword evidence="6" id="KW-0547">Nucleotide-binding</keyword>
<evidence type="ECO:0000256" key="9">
    <source>
        <dbReference type="ARBA" id="ARBA00022842"/>
    </source>
</evidence>
<evidence type="ECO:0000256" key="14">
    <source>
        <dbReference type="ARBA" id="ARBA00049293"/>
    </source>
</evidence>
<feature type="domain" description="Pyridoxamine kinase/Phosphomethylpyrimidine kinase" evidence="16">
    <location>
        <begin position="131"/>
        <end position="366"/>
    </location>
</feature>
<dbReference type="AlphaFoldDB" id="A0A1X6WUM9"/>
<keyword evidence="5" id="KW-0479">Metal-binding</keyword>
<comment type="catalytic activity">
    <reaction evidence="14">
        <text>pyridoxal + ATP = pyridoxal 5'-phosphate + ADP + H(+)</text>
        <dbReference type="Rhea" id="RHEA:10224"/>
        <dbReference type="ChEBI" id="CHEBI:15378"/>
        <dbReference type="ChEBI" id="CHEBI:17310"/>
        <dbReference type="ChEBI" id="CHEBI:30616"/>
        <dbReference type="ChEBI" id="CHEBI:456216"/>
        <dbReference type="ChEBI" id="CHEBI:597326"/>
        <dbReference type="EC" id="2.7.1.35"/>
    </reaction>
</comment>
<keyword evidence="4 17" id="KW-0808">Transferase</keyword>
<dbReference type="CDD" id="cd01169">
    <property type="entry name" value="HMPP_kinase"/>
    <property type="match status" value="1"/>
</dbReference>
<feature type="compositionally biased region" description="Basic and acidic residues" evidence="15">
    <location>
        <begin position="31"/>
        <end position="49"/>
    </location>
</feature>
<evidence type="ECO:0000259" key="16">
    <source>
        <dbReference type="Pfam" id="PF08543"/>
    </source>
</evidence>
<evidence type="ECO:0000256" key="15">
    <source>
        <dbReference type="SAM" id="MobiDB-lite"/>
    </source>
</evidence>
<dbReference type="PANTHER" id="PTHR20858:SF19">
    <property type="entry name" value="PYRIDOXINE KINASE"/>
    <property type="match status" value="1"/>
</dbReference>
<evidence type="ECO:0000256" key="1">
    <source>
        <dbReference type="ARBA" id="ARBA00003848"/>
    </source>
</evidence>
<evidence type="ECO:0000256" key="3">
    <source>
        <dbReference type="ARBA" id="ARBA00012104"/>
    </source>
</evidence>
<evidence type="ECO:0000256" key="7">
    <source>
        <dbReference type="ARBA" id="ARBA00022777"/>
    </source>
</evidence>
<accession>A0A1X6WUM9</accession>
<protein>
    <recommendedName>
        <fullName evidence="3">pyridoxal kinase</fullName>
        <ecNumber evidence="3">2.7.1.35</ecNumber>
    </recommendedName>
    <alternativeName>
        <fullName evidence="11">PN/PL/PM kinase</fullName>
    </alternativeName>
    <alternativeName>
        <fullName evidence="12">Pyridoxal kinase</fullName>
    </alternativeName>
    <alternativeName>
        <fullName evidence="10">Pyridoxamine kinase</fullName>
    </alternativeName>
    <alternativeName>
        <fullName evidence="13">Vitamin B6 kinase</fullName>
    </alternativeName>
</protein>
<dbReference type="UniPathway" id="UPA00060">
    <property type="reaction ID" value="UER00138"/>
</dbReference>
<feature type="compositionally biased region" description="Basic and acidic residues" evidence="15">
    <location>
        <begin position="7"/>
        <end position="21"/>
    </location>
</feature>
<evidence type="ECO:0000256" key="2">
    <source>
        <dbReference type="ARBA" id="ARBA00009879"/>
    </source>
</evidence>
<evidence type="ECO:0000256" key="13">
    <source>
        <dbReference type="ARBA" id="ARBA00042531"/>
    </source>
</evidence>
<dbReference type="EMBL" id="FWFG01000004">
    <property type="protein sequence ID" value="SLM87786.1"/>
    <property type="molecule type" value="Genomic_DNA"/>
</dbReference>
<evidence type="ECO:0000256" key="11">
    <source>
        <dbReference type="ARBA" id="ARBA00042348"/>
    </source>
</evidence>
<dbReference type="Gene3D" id="3.40.1190.20">
    <property type="match status" value="1"/>
</dbReference>
<dbReference type="InterPro" id="IPR013749">
    <property type="entry name" value="PM/HMP-P_kinase-1"/>
</dbReference>
<dbReference type="Proteomes" id="UP000195981">
    <property type="component" value="Unassembled WGS sequence"/>
</dbReference>
<dbReference type="GO" id="GO:0008902">
    <property type="term" value="F:hydroxymethylpyrimidine kinase activity"/>
    <property type="evidence" value="ECO:0007669"/>
    <property type="project" value="TreeGrafter"/>
</dbReference>
<evidence type="ECO:0000256" key="10">
    <source>
        <dbReference type="ARBA" id="ARBA00042307"/>
    </source>
</evidence>
<feature type="region of interest" description="Disordered" evidence="15">
    <location>
        <begin position="1"/>
        <end position="72"/>
    </location>
</feature>
<dbReference type="PANTHER" id="PTHR20858">
    <property type="entry name" value="PHOSPHOMETHYLPYRIMIDINE KINASE"/>
    <property type="match status" value="1"/>
</dbReference>
<keyword evidence="9" id="KW-0460">Magnesium</keyword>
<keyword evidence="7 17" id="KW-0418">Kinase</keyword>
<organism evidence="17 18">
    <name type="scientific">Brachybacterium nesterenkovii</name>
    <dbReference type="NCBI Taxonomy" id="47847"/>
    <lineage>
        <taxon>Bacteria</taxon>
        <taxon>Bacillati</taxon>
        <taxon>Actinomycetota</taxon>
        <taxon>Actinomycetes</taxon>
        <taxon>Micrococcales</taxon>
        <taxon>Dermabacteraceae</taxon>
        <taxon>Brachybacterium</taxon>
    </lineage>
</organism>
<sequence length="383" mass="40378">MPPAVDRMPEDEQVVHRRVDEEHDAADDEELQARSEVPRDERAQAREGPVRGGGRGRHAPHCTGPAPSGAALPLSSLRRLSAGGPFRAGTAGESGRHRRYRARSIPPVPVPALRRLRMIPVALTIAGSEATGGAGAQTDLKTFHQLGTFGTAALTCIVSFDPNNGWGHRFVPVDPQVIKDQVEASTAVHDIDTVKIGMLGTPATIDAVAEALDAQEWKHVVLDPVLICKGQEPGAALDTDNALKERILPLATFVTPNHFESMTLSGMDAIESVEDLKEAARRIHESSGAVVLAKGGVVLPGEDAVDVFYDGEQMVELRSPKVGEERVSGAGCTLAAAVTAELAKGATPLEAARTAKAVVDSAIAHRQGGHAPFEAVYQGAYAG</sequence>
<dbReference type="SUPFAM" id="SSF53613">
    <property type="entry name" value="Ribokinase-like"/>
    <property type="match status" value="1"/>
</dbReference>
<proteinExistence type="inferred from homology"/>
<comment type="function">
    <text evidence="1">Catalyzes the phosphorylation of hydroxymethylpyrimidine phosphate (HMP-P) to HMP-PP, and of HMP to HMP-P.</text>
</comment>
<dbReference type="GO" id="GO:0046872">
    <property type="term" value="F:metal ion binding"/>
    <property type="evidence" value="ECO:0007669"/>
    <property type="project" value="UniProtKB-KW"/>
</dbReference>
<dbReference type="InterPro" id="IPR029056">
    <property type="entry name" value="Ribokinase-like"/>
</dbReference>